<feature type="region of interest" description="Disordered" evidence="2">
    <location>
        <begin position="1562"/>
        <end position="1584"/>
    </location>
</feature>
<feature type="compositionally biased region" description="Basic and acidic residues" evidence="2">
    <location>
        <begin position="665"/>
        <end position="730"/>
    </location>
</feature>
<feature type="compositionally biased region" description="Low complexity" evidence="2">
    <location>
        <begin position="248"/>
        <end position="263"/>
    </location>
</feature>
<feature type="region of interest" description="Disordered" evidence="2">
    <location>
        <begin position="2091"/>
        <end position="2165"/>
    </location>
</feature>
<dbReference type="PANTHER" id="PTHR14038:SF0">
    <property type="entry name" value="LP18708P"/>
    <property type="match status" value="1"/>
</dbReference>
<feature type="region of interest" description="Disordered" evidence="2">
    <location>
        <begin position="1981"/>
        <end position="2018"/>
    </location>
</feature>
<dbReference type="InterPro" id="IPR033184">
    <property type="entry name" value="PRRC2"/>
</dbReference>
<feature type="compositionally biased region" description="Basic and acidic residues" evidence="2">
    <location>
        <begin position="919"/>
        <end position="929"/>
    </location>
</feature>
<proteinExistence type="predicted"/>
<evidence type="ECO:0000256" key="2">
    <source>
        <dbReference type="SAM" id="MobiDB-lite"/>
    </source>
</evidence>
<feature type="compositionally biased region" description="Basic and acidic residues" evidence="2">
    <location>
        <begin position="561"/>
        <end position="570"/>
    </location>
</feature>
<feature type="compositionally biased region" description="Basic and acidic residues" evidence="2">
    <location>
        <begin position="1211"/>
        <end position="1247"/>
    </location>
</feature>
<keyword evidence="5" id="KW-1185">Reference proteome</keyword>
<feature type="compositionally biased region" description="Basic and acidic residues" evidence="2">
    <location>
        <begin position="625"/>
        <end position="650"/>
    </location>
</feature>
<feature type="compositionally biased region" description="Polar residues" evidence="2">
    <location>
        <begin position="92"/>
        <end position="119"/>
    </location>
</feature>
<accession>A0AAR5Q3J1</accession>
<feature type="compositionally biased region" description="Basic and acidic residues" evidence="2">
    <location>
        <begin position="767"/>
        <end position="785"/>
    </location>
</feature>
<evidence type="ECO:0000259" key="3">
    <source>
        <dbReference type="Pfam" id="PF07001"/>
    </source>
</evidence>
<feature type="domain" description="BAT2 N-terminal" evidence="3">
    <location>
        <begin position="1"/>
        <end position="199"/>
    </location>
</feature>
<feature type="region of interest" description="Disordered" evidence="2">
    <location>
        <begin position="2035"/>
        <end position="2054"/>
    </location>
</feature>
<feature type="compositionally biased region" description="Polar residues" evidence="2">
    <location>
        <begin position="1993"/>
        <end position="2018"/>
    </location>
</feature>
<dbReference type="EnsemblMetazoa" id="XM_019912263.1">
    <property type="protein sequence ID" value="XP_019767822.1"/>
    <property type="gene ID" value="LOC109542844"/>
</dbReference>
<dbReference type="Proteomes" id="UP000019118">
    <property type="component" value="Unassembled WGS sequence"/>
</dbReference>
<reference evidence="4" key="2">
    <citation type="submission" date="2024-08" db="UniProtKB">
        <authorList>
            <consortium name="EnsemblMetazoa"/>
        </authorList>
    </citation>
    <scope>IDENTIFICATION</scope>
</reference>
<dbReference type="EnsemblMetazoa" id="XM_019912264.1">
    <property type="protein sequence ID" value="XP_019767823.1"/>
    <property type="gene ID" value="LOC109542844"/>
</dbReference>
<feature type="compositionally biased region" description="Polar residues" evidence="2">
    <location>
        <begin position="1041"/>
        <end position="1052"/>
    </location>
</feature>
<dbReference type="Pfam" id="PF07001">
    <property type="entry name" value="BAT2_N"/>
    <property type="match status" value="1"/>
</dbReference>
<dbReference type="PANTHER" id="PTHR14038">
    <property type="entry name" value="BAT2 HLA-B-ASSOCIATED TRANSCRIPT 2"/>
    <property type="match status" value="1"/>
</dbReference>
<feature type="compositionally biased region" description="Polar residues" evidence="2">
    <location>
        <begin position="137"/>
        <end position="151"/>
    </location>
</feature>
<feature type="compositionally biased region" description="Polar residues" evidence="2">
    <location>
        <begin position="2045"/>
        <end position="2054"/>
    </location>
</feature>
<dbReference type="GeneID" id="109542844"/>
<dbReference type="CTD" id="31976"/>
<feature type="compositionally biased region" description="Low complexity" evidence="2">
    <location>
        <begin position="1118"/>
        <end position="1129"/>
    </location>
</feature>
<evidence type="ECO:0000313" key="4">
    <source>
        <dbReference type="EnsemblMetazoa" id="XP_019767823.1"/>
    </source>
</evidence>
<organism evidence="4 5">
    <name type="scientific">Dendroctonus ponderosae</name>
    <name type="common">Mountain pine beetle</name>
    <dbReference type="NCBI Taxonomy" id="77166"/>
    <lineage>
        <taxon>Eukaryota</taxon>
        <taxon>Metazoa</taxon>
        <taxon>Ecdysozoa</taxon>
        <taxon>Arthropoda</taxon>
        <taxon>Hexapoda</taxon>
        <taxon>Insecta</taxon>
        <taxon>Pterygota</taxon>
        <taxon>Neoptera</taxon>
        <taxon>Endopterygota</taxon>
        <taxon>Coleoptera</taxon>
        <taxon>Polyphaga</taxon>
        <taxon>Cucujiformia</taxon>
        <taxon>Curculionidae</taxon>
        <taxon>Scolytinae</taxon>
        <taxon>Dendroctonus</taxon>
    </lineage>
</organism>
<feature type="compositionally biased region" description="Basic and acidic residues" evidence="2">
    <location>
        <begin position="1075"/>
        <end position="1117"/>
    </location>
</feature>
<feature type="region of interest" description="Disordered" evidence="2">
    <location>
        <begin position="1426"/>
        <end position="1449"/>
    </location>
</feature>
<feature type="compositionally biased region" description="Basic and acidic residues" evidence="2">
    <location>
        <begin position="335"/>
        <end position="349"/>
    </location>
</feature>
<feature type="compositionally biased region" description="Polar residues" evidence="2">
    <location>
        <begin position="222"/>
        <end position="238"/>
    </location>
</feature>
<feature type="compositionally biased region" description="Polar residues" evidence="2">
    <location>
        <begin position="2139"/>
        <end position="2152"/>
    </location>
</feature>
<feature type="compositionally biased region" description="Basic and acidic residues" evidence="2">
    <location>
        <begin position="1029"/>
        <end position="1040"/>
    </location>
</feature>
<dbReference type="KEGG" id="dpa:109542844"/>
<feature type="compositionally biased region" description="Basic and acidic residues" evidence="2">
    <location>
        <begin position="795"/>
        <end position="832"/>
    </location>
</feature>
<sequence>MSTLSGNASKGEKSKPKFQSLDINSLYKISRGENTEKPAQKNSSNYIKHGMQSLGKVPNARRAPANLPSLKSEHSDSGAAVPLVPPGATGWGKQQEQGSSQPTTNAPQNGVPPNQNATPAVQGPPPLTPHQQAIAIPSTNVIPPHTKQPTVSVPIAGTSGGDKLWSAVMAGGQPDGGHPPAYQSPQFQHEFPSLSAGDGVAGVGPRAPSDYTAAGPGGGNQSGLSLRPQTEGSWTQGGQRAPDGSVKSGSAALAAPPQLAAQGGRAPEMLPPQMRGVLPPFMYKGSFPQGAPQGGAVNHSQSQMGSAPHNGRRSNDGRPPRLQEVSSDELAPRPIIREEELSKLDEFGHDMGWATSDDIDYNQKLAFSDDEDRPSKNEFRQYAGAQPPQSQQQLQQSVPIQGKSQDVRAERQSPPKHWNMSRSENYRGRQTEDDEVVAQKHRHNKEVDLAIQRAKQRKEEEEKRFIEENRQRAQKKLQELNEKAREKRDRDRESEVGTISPSAVPPKPINHVDIPLPEFQKEREKDQRPRVLNEGIPKEESSGFRQISHSDPKGFSRKPQQKSERDHREQNGPSFSRHFQNDLPPRFLKHQQRNTSTSQSQPQGSYSQYESNRWPANARAPSRSGRPESPDRHDEEHRDYKRQSSDESYRSSHHSQADNNSQKSTDIRYGEEPYSKRDDDKWQKEKTDSHFERKVEVHERERYYEGRRSQETLSDRFDRPQRPDSRDSHTSHTSHTSHGSQGSNRRSRDSELKESMGSWTEDVEAAYEEKKEKEEKEIAKEEKRSVPTFVPGPITRDRIEADDVNEKRNLTQLKKGEMPPPKKVEVSKKDDSTPSTGKQAWGEIISMEEAELKKEQNVKVAELKKPQSHDDYKDRQSRSNRSFSQTKSWGSSSSSSDFHTRGSSWGTKQRPPSRGLKTGGRDFYSHDMDSDGSTDTYSVDSKESKSMAKKSFDKDDKNSENKQEKLASDQRRAQNQEKGDHRDGSFYVPRGEPSRHGRGAGNNFRGNRMGGSSKRVNGYGPPPSKSPFSHHDEKEKKATTEENINDSANTSTQPPPVDKIKQNQEALAAGIMGKPRQESLEERNKPKFKTDNRRNKSKTRRDEQDKEMSGEFLDNSKRQPVSRSSSQRGGQAGDRRIGNDRRERTNPPRSGTDKRGGSFDLTAAKRPEGKSEPQNLLASAIADISLKNREEDAKDQKDINTELNGDSDGFQEVKSKKTTKERPKGGEEKKGPGPRVENKDSRQDKKQAHIGKPLSVQHMTPQQIQNIPPLMSTPVNPVNINMLPPTKNQYDQRTNNRQNKLAPRFAKQKMQQQMQQQMMSDIGDINKMPQASHYGIRDKPQSVPPVPCSAWDKPLGSQLRPADLEAATNMLGVAMDGVNLEGASSPVSEKIMGKPSQISDKNLLDGTTPPVNTIIFENTNFKSAPGVRNASRSVSGGSNDKQRPKMDDNMDNNVFAKPINDLLQKNADNATKQDSIQIAVFKEESDIKLDFFGADLTHLTEDKSTKNLCMSKNITAVNNTICNADSLNMKIASVKKVWDTTEQETEDTSGMSFGAPLDAAFKGSDAQDDGHHEGFSPGNSQAASTTNVCKVKPTQQVASAPGQIVSSASQQHSAMVGHAMLMGTPLSPPPMAATAVGVSLGPQPFATNQHLTGFPTASPAQGVASAGSAQYGISTIPSPPTVLYNSTQQLQSAMYTAFMPTADQASVLGSQGHARTGGFGQYPAAGAYHNLGQPTNSPYNTQSVRNWKNLDLVMNSLNVYVPTAPHPPPTAQAPPELYSSLNSFRLSAAPPFGQNQGLNNPTTVLISSTSNSLMSPSVKPSQPISAIGTKAGGVGQAYQQQSQQGQQVYMTYEPSLQAANYLQGAGVMQRGPTGPPVQNSVVPGLQPSSSYYSGSTGFFQGGQTGYYQQPGNSSLPSAPQLSQHQAGYGLQGNVFGTHNQTHANTGLQGSYPFHHSTPMQVAAALNVQQFRSAAAASMQNPYMKNVGGGGQSISGDPQVQQTSGGQRPQPMKSPSSQEVLSSVFGSVLFISAPQIPSPKLRQNNKHLPQQSSPTTQRKYNFYQGVGSQQNNLQQRYPTPIQRPVNVQQQNMNSVHNNGSNNQKHNRNNSNKAPNRQYYGGQSGTLATNQTDKPEDKVQDNSSTKTTTGTNISKDVIKEDTSVLKE</sequence>
<feature type="region of interest" description="Disordered" evidence="2">
    <location>
        <begin position="1"/>
        <end position="1252"/>
    </location>
</feature>
<name>A0AAR5Q3J1_DENPD</name>
<feature type="compositionally biased region" description="Low complexity" evidence="2">
    <location>
        <begin position="386"/>
        <end position="401"/>
    </location>
</feature>
<feature type="compositionally biased region" description="Basic and acidic residues" evidence="2">
    <location>
        <begin position="850"/>
        <end position="877"/>
    </location>
</feature>
<evidence type="ECO:0000313" key="5">
    <source>
        <dbReference type="Proteomes" id="UP000019118"/>
    </source>
</evidence>
<reference evidence="5" key="1">
    <citation type="journal article" date="2013" name="Genome Biol.">
        <title>Draft genome of the mountain pine beetle, Dendroctonus ponderosae Hopkins, a major forest pest.</title>
        <authorList>
            <person name="Keeling C.I."/>
            <person name="Yuen M.M."/>
            <person name="Liao N.Y."/>
            <person name="Docking T.R."/>
            <person name="Chan S.K."/>
            <person name="Taylor G.A."/>
            <person name="Palmquist D.L."/>
            <person name="Jackman S.D."/>
            <person name="Nguyen A."/>
            <person name="Li M."/>
            <person name="Henderson H."/>
            <person name="Janes J.K."/>
            <person name="Zhao Y."/>
            <person name="Pandoh P."/>
            <person name="Moore R."/>
            <person name="Sperling F.A."/>
            <person name="Huber D.P."/>
            <person name="Birol I."/>
            <person name="Jones S.J."/>
            <person name="Bohlmann J."/>
        </authorList>
    </citation>
    <scope>NUCLEOTIDE SEQUENCE</scope>
</reference>
<dbReference type="GO" id="GO:0030154">
    <property type="term" value="P:cell differentiation"/>
    <property type="evidence" value="ECO:0007669"/>
    <property type="project" value="TreeGrafter"/>
</dbReference>
<feature type="compositionally biased region" description="Low complexity" evidence="2">
    <location>
        <begin position="882"/>
        <end position="904"/>
    </location>
</feature>
<feature type="compositionally biased region" description="Basic and acidic residues" evidence="2">
    <location>
        <begin position="1133"/>
        <end position="1171"/>
    </location>
</feature>
<evidence type="ECO:0000256" key="1">
    <source>
        <dbReference type="ARBA" id="ARBA00022553"/>
    </source>
</evidence>
<feature type="compositionally biased region" description="Basic and acidic residues" evidence="2">
    <location>
        <begin position="519"/>
        <end position="554"/>
    </location>
</feature>
<feature type="compositionally biased region" description="Polar residues" evidence="2">
    <location>
        <begin position="1430"/>
        <end position="1439"/>
    </location>
</feature>
<feature type="compositionally biased region" description="Low complexity" evidence="2">
    <location>
        <begin position="595"/>
        <end position="611"/>
    </location>
</feature>
<feature type="compositionally biased region" description="Basic and acidic residues" evidence="2">
    <location>
        <begin position="2154"/>
        <end position="2165"/>
    </location>
</feature>
<feature type="compositionally biased region" description="Basic and acidic residues" evidence="2">
    <location>
        <begin position="940"/>
        <end position="984"/>
    </location>
</feature>
<feature type="compositionally biased region" description="Basic and acidic residues" evidence="2">
    <location>
        <begin position="1186"/>
        <end position="1200"/>
    </location>
</feature>
<feature type="compositionally biased region" description="Low complexity" evidence="2">
    <location>
        <begin position="1001"/>
        <end position="1011"/>
    </location>
</feature>
<feature type="compositionally biased region" description="Basic and acidic residues" evidence="2">
    <location>
        <begin position="30"/>
        <end position="39"/>
    </location>
</feature>
<feature type="compositionally biased region" description="Low complexity" evidence="2">
    <location>
        <begin position="2091"/>
        <end position="2111"/>
    </location>
</feature>
<dbReference type="InterPro" id="IPR009738">
    <property type="entry name" value="BAT2_N"/>
</dbReference>
<protein>
    <recommendedName>
        <fullName evidence="3">BAT2 N-terminal domain-containing protein</fullName>
    </recommendedName>
</protein>
<keyword evidence="1" id="KW-0597">Phosphoprotein</keyword>
<feature type="compositionally biased region" description="Basic and acidic residues" evidence="2">
    <location>
        <begin position="457"/>
        <end position="495"/>
    </location>
</feature>